<accession>A0A7S4P6J8</accession>
<proteinExistence type="predicted"/>
<name>A0A7S4P6J8_GUITH</name>
<gene>
    <name evidence="3" type="ORF">GTHE00462_LOCUS29719</name>
</gene>
<evidence type="ECO:0000256" key="1">
    <source>
        <dbReference type="SAM" id="Coils"/>
    </source>
</evidence>
<feature type="compositionally biased region" description="Basic and acidic residues" evidence="2">
    <location>
        <begin position="49"/>
        <end position="69"/>
    </location>
</feature>
<dbReference type="AlphaFoldDB" id="A0A7S4P6J8"/>
<feature type="coiled-coil region" evidence="1">
    <location>
        <begin position="135"/>
        <end position="381"/>
    </location>
</feature>
<evidence type="ECO:0000313" key="3">
    <source>
        <dbReference type="EMBL" id="CAE2325072.1"/>
    </source>
</evidence>
<sequence length="528" mass="60168">MSRQMRSELQGEVARMQRALELRAAEAEMIKTEAQKYIFGSDSSQNSDEELKTAREEVSRLKRELEDAKTQLFLSSGGFDPAHSPDGQQDHETDEGLLPAKEGEASAVDQPEGSNSDVTGSEDGENAVMRWKTRCLRLERLYQDTRDRLEKASAERQKLEEERALVDSRYDKLHVTYQQANKYIQELEDARRNKDKEFEGLREQLEKYSAANGINTAKKNEEVMTLQAKINSLQDEIASLNVDLKKSQQTENFLKSEKSKLESTIQSITNTLQACKRDRENDQRKFQEKENLSRKEIESLKNSLESTAGKLNALQEEHDKQLAMDKEIVKGLQNDARVKLAEVENALQSSKLTVMEQQNKIKELTNQLHSKNEEMIEIRLSNHHIENGKETSDDGLKEFIHRELEQEELVQQALASIEELLETLGSDNTASRSIDIELSSLEEQLHDSLRHSTPLERRVKALTGLVKIACSNLQSHSFLERKHSVDFSSAPSSWRFLRDCDVLLAVRSLCGRLRRGEGNGYSPVLNPL</sequence>
<dbReference type="EMBL" id="HBKN01037928">
    <property type="protein sequence ID" value="CAE2325072.1"/>
    <property type="molecule type" value="Transcribed_RNA"/>
</dbReference>
<reference evidence="3" key="1">
    <citation type="submission" date="2021-01" db="EMBL/GenBank/DDBJ databases">
        <authorList>
            <person name="Corre E."/>
            <person name="Pelletier E."/>
            <person name="Niang G."/>
            <person name="Scheremetjew M."/>
            <person name="Finn R."/>
            <person name="Kale V."/>
            <person name="Holt S."/>
            <person name="Cochrane G."/>
            <person name="Meng A."/>
            <person name="Brown T."/>
            <person name="Cohen L."/>
        </authorList>
    </citation>
    <scope>NUCLEOTIDE SEQUENCE</scope>
    <source>
        <strain evidence="3">CCMP 2712</strain>
    </source>
</reference>
<keyword evidence="1" id="KW-0175">Coiled coil</keyword>
<evidence type="ECO:0000256" key="2">
    <source>
        <dbReference type="SAM" id="MobiDB-lite"/>
    </source>
</evidence>
<protein>
    <submittedName>
        <fullName evidence="3">Uncharacterized protein</fullName>
    </submittedName>
</protein>
<organism evidence="3">
    <name type="scientific">Guillardia theta</name>
    <name type="common">Cryptophyte</name>
    <name type="synonym">Cryptomonas phi</name>
    <dbReference type="NCBI Taxonomy" id="55529"/>
    <lineage>
        <taxon>Eukaryota</taxon>
        <taxon>Cryptophyceae</taxon>
        <taxon>Pyrenomonadales</taxon>
        <taxon>Geminigeraceae</taxon>
        <taxon>Guillardia</taxon>
    </lineage>
</organism>
<feature type="region of interest" description="Disordered" evidence="2">
    <location>
        <begin position="37"/>
        <end position="125"/>
    </location>
</feature>
<dbReference type="Gene3D" id="1.10.287.1490">
    <property type="match status" value="1"/>
</dbReference>